<feature type="domain" description="Large ribosomal subunit protein uL6 alpha-beta" evidence="7">
    <location>
        <begin position="98"/>
        <end position="172"/>
    </location>
</feature>
<dbReference type="GO" id="GO:0019843">
    <property type="term" value="F:rRNA binding"/>
    <property type="evidence" value="ECO:0007669"/>
    <property type="project" value="UniProtKB-UniRule"/>
</dbReference>
<dbReference type="Proteomes" id="UP000230033">
    <property type="component" value="Unassembled WGS sequence"/>
</dbReference>
<dbReference type="InterPro" id="IPR020040">
    <property type="entry name" value="Ribosomal_uL6_a/b-dom"/>
</dbReference>
<feature type="domain" description="Large ribosomal subunit protein uL6 alpha-beta" evidence="7">
    <location>
        <begin position="21"/>
        <end position="86"/>
    </location>
</feature>
<dbReference type="PANTHER" id="PTHR11655:SF14">
    <property type="entry name" value="LARGE RIBOSOMAL SUBUNIT PROTEIN UL6M"/>
    <property type="match status" value="1"/>
</dbReference>
<dbReference type="GO" id="GO:0003735">
    <property type="term" value="F:structural constituent of ribosome"/>
    <property type="evidence" value="ECO:0007669"/>
    <property type="project" value="UniProtKB-UniRule"/>
</dbReference>
<dbReference type="EMBL" id="PEZJ01000011">
    <property type="protein sequence ID" value="PIS14047.1"/>
    <property type="molecule type" value="Genomic_DNA"/>
</dbReference>
<evidence type="ECO:0000256" key="2">
    <source>
        <dbReference type="ARBA" id="ARBA00023274"/>
    </source>
</evidence>
<dbReference type="InterPro" id="IPR019906">
    <property type="entry name" value="Ribosomal_uL6_bac-type"/>
</dbReference>
<dbReference type="GO" id="GO:0002181">
    <property type="term" value="P:cytoplasmic translation"/>
    <property type="evidence" value="ECO:0007669"/>
    <property type="project" value="TreeGrafter"/>
</dbReference>
<dbReference type="NCBIfam" id="TIGR03654">
    <property type="entry name" value="L6_bact"/>
    <property type="match status" value="1"/>
</dbReference>
<dbReference type="PANTHER" id="PTHR11655">
    <property type="entry name" value="60S/50S RIBOSOMAL PROTEIN L6/L9"/>
    <property type="match status" value="1"/>
</dbReference>
<comment type="caution">
    <text evidence="8">The sequence shown here is derived from an EMBL/GenBank/DDBJ whole genome shotgun (WGS) entry which is preliminary data.</text>
</comment>
<evidence type="ECO:0000313" key="8">
    <source>
        <dbReference type="EMBL" id="PIS14047.1"/>
    </source>
</evidence>
<evidence type="ECO:0000256" key="4">
    <source>
        <dbReference type="NCBIfam" id="TIGR03654"/>
    </source>
</evidence>
<proteinExistence type="inferred from homology"/>
<dbReference type="Gene3D" id="3.90.930.12">
    <property type="entry name" value="Ribosomal protein L6, alpha-beta domain"/>
    <property type="match status" value="2"/>
</dbReference>
<organism evidence="8 9">
    <name type="scientific">Candidatus Shapirobacteria bacterium CG09_land_8_20_14_0_10_47_13</name>
    <dbReference type="NCBI Taxonomy" id="1974481"/>
    <lineage>
        <taxon>Bacteria</taxon>
        <taxon>Candidatus Shapironibacteriota</taxon>
    </lineage>
</organism>
<dbReference type="AlphaFoldDB" id="A0A2H0WN45"/>
<dbReference type="InterPro" id="IPR036789">
    <property type="entry name" value="Ribosomal_uL6-like_a/b-dom_sf"/>
</dbReference>
<evidence type="ECO:0000259" key="7">
    <source>
        <dbReference type="Pfam" id="PF00347"/>
    </source>
</evidence>
<keyword evidence="6" id="KW-0694">RNA-binding</keyword>
<name>A0A2H0WN45_9BACT</name>
<comment type="similarity">
    <text evidence="5">Belongs to the universal ribosomal protein uL6 family.</text>
</comment>
<dbReference type="PRINTS" id="PR00059">
    <property type="entry name" value="RIBOSOMALL6"/>
</dbReference>
<protein>
    <recommendedName>
        <fullName evidence="3 4">50S ribosomal protein L6</fullName>
    </recommendedName>
</protein>
<keyword evidence="1 5" id="KW-0689">Ribosomal protein</keyword>
<keyword evidence="2 5" id="KW-0687">Ribonucleoprotein</keyword>
<evidence type="ECO:0000256" key="3">
    <source>
        <dbReference type="ARBA" id="ARBA00035454"/>
    </source>
</evidence>
<evidence type="ECO:0000313" key="9">
    <source>
        <dbReference type="Proteomes" id="UP000230033"/>
    </source>
</evidence>
<gene>
    <name evidence="8" type="ORF">COT65_00915</name>
</gene>
<dbReference type="Pfam" id="PF00347">
    <property type="entry name" value="Ribosomal_L6"/>
    <property type="match status" value="2"/>
</dbReference>
<accession>A0A2H0WN45</accession>
<dbReference type="InterPro" id="IPR002358">
    <property type="entry name" value="Ribosomal_uL6_CS"/>
</dbReference>
<dbReference type="SUPFAM" id="SSF56053">
    <property type="entry name" value="Ribosomal protein L6"/>
    <property type="match status" value="2"/>
</dbReference>
<dbReference type="PROSITE" id="PS00525">
    <property type="entry name" value="RIBOSOMAL_L6_1"/>
    <property type="match status" value="1"/>
</dbReference>
<comment type="function">
    <text evidence="6">This protein binds to the 23S rRNA, and is important in its secondary structure. It is located near the subunit interface in the base of the L7/L12 stalk, and near the tRNA binding site of the peptidyltransferase center.</text>
</comment>
<dbReference type="InterPro" id="IPR000702">
    <property type="entry name" value="Ribosomal_uL6-like"/>
</dbReference>
<sequence>MVKIAKTRTSRIGRKPIVIIAGVTVKIDGNRVTVAGPKGEVVKEFSPQININQADGRLTIVPKVLNLKTQALWGTTRALLANMIDGAAHGCNKTLKLVGTGYRVKIEGEKLVMALGYSHPVVFAPVVGVKFLAPDDVTIKIDGADKGLVTQIAAKIKSLRPPEPYKGKGIRYENEVITKKAGKAGKAGVSAYGAGGKA</sequence>
<keyword evidence="6" id="KW-0699">rRNA-binding</keyword>
<dbReference type="GO" id="GO:0022625">
    <property type="term" value="C:cytosolic large ribosomal subunit"/>
    <property type="evidence" value="ECO:0007669"/>
    <property type="project" value="UniProtKB-UniRule"/>
</dbReference>
<evidence type="ECO:0000256" key="5">
    <source>
        <dbReference type="RuleBase" id="RU003869"/>
    </source>
</evidence>
<evidence type="ECO:0000256" key="1">
    <source>
        <dbReference type="ARBA" id="ARBA00022980"/>
    </source>
</evidence>
<evidence type="ECO:0000256" key="6">
    <source>
        <dbReference type="RuleBase" id="RU003870"/>
    </source>
</evidence>
<reference evidence="9" key="1">
    <citation type="submission" date="2017-09" db="EMBL/GenBank/DDBJ databases">
        <title>Depth-based differentiation of microbial function through sediment-hosted aquifers and enrichment of novel symbionts in the deep terrestrial subsurface.</title>
        <authorList>
            <person name="Probst A.J."/>
            <person name="Ladd B."/>
            <person name="Jarett J.K."/>
            <person name="Geller-Mcgrath D.E."/>
            <person name="Sieber C.M.K."/>
            <person name="Emerson J.B."/>
            <person name="Anantharaman K."/>
            <person name="Thomas B.C."/>
            <person name="Malmstrom R."/>
            <person name="Stieglmeier M."/>
            <person name="Klingl A."/>
            <person name="Woyke T."/>
            <person name="Ryan C.M."/>
            <person name="Banfield J.F."/>
        </authorList>
    </citation>
    <scope>NUCLEOTIDE SEQUENCE [LARGE SCALE GENOMIC DNA]</scope>
</reference>
<dbReference type="PIRSF" id="PIRSF002162">
    <property type="entry name" value="Ribosomal_L6"/>
    <property type="match status" value="1"/>
</dbReference>